<name>A0A448NVG6_9ACTN</name>
<organism evidence="2 3">
    <name type="scientific">Acidipropionibacterium jensenii</name>
    <dbReference type="NCBI Taxonomy" id="1749"/>
    <lineage>
        <taxon>Bacteria</taxon>
        <taxon>Bacillati</taxon>
        <taxon>Actinomycetota</taxon>
        <taxon>Actinomycetes</taxon>
        <taxon>Propionibacteriales</taxon>
        <taxon>Propionibacteriaceae</taxon>
        <taxon>Acidipropionibacterium</taxon>
    </lineage>
</organism>
<keyword evidence="3" id="KW-1185">Reference proteome</keyword>
<dbReference type="EMBL" id="LR134473">
    <property type="protein sequence ID" value="VEI01898.1"/>
    <property type="molecule type" value="Genomic_DNA"/>
</dbReference>
<feature type="region of interest" description="Disordered" evidence="1">
    <location>
        <begin position="490"/>
        <end position="522"/>
    </location>
</feature>
<dbReference type="AlphaFoldDB" id="A0A448NVG6"/>
<feature type="compositionally biased region" description="Basic residues" evidence="1">
    <location>
        <begin position="501"/>
        <end position="522"/>
    </location>
</feature>
<evidence type="ECO:0000256" key="1">
    <source>
        <dbReference type="SAM" id="MobiDB-lite"/>
    </source>
</evidence>
<evidence type="ECO:0000313" key="2">
    <source>
        <dbReference type="EMBL" id="VEI01898.1"/>
    </source>
</evidence>
<gene>
    <name evidence="2" type="ORF">NCTC13652_00049</name>
</gene>
<evidence type="ECO:0008006" key="4">
    <source>
        <dbReference type="Google" id="ProtNLM"/>
    </source>
</evidence>
<reference evidence="2 3" key="1">
    <citation type="submission" date="2018-12" db="EMBL/GenBank/DDBJ databases">
        <authorList>
            <consortium name="Pathogen Informatics"/>
        </authorList>
    </citation>
    <scope>NUCLEOTIDE SEQUENCE [LARGE SCALE GENOMIC DNA]</scope>
    <source>
        <strain evidence="2 3">NCTC13652</strain>
    </source>
</reference>
<sequence length="522" mass="58333">MTRRNWVALDNASNIFLAARSEIDPKVFRISAEMAEEVDPEVLQRALDLTFDRYPLYHAVLRRGVFWYYLQDSDLRPRVRPETGCPCSPIYQPDRRNLLFRVLYRGRRVMVEIFHALSDGTGALWFLTDLVDTYCGLRGTADHQMGSGAVPGPGPSDRAAFVPRTTAELRGTGSAGEPVHELTTDSFAYYFRRHRRAARSTPSPGGEAFRRAAAPAVLSVRDPDPRGATSRRHRRHLLGHGVYQVRGTLTPDNRPRVVELTMDAGPVLALARGHRVGLTIYLTALFLEAVRLSSPGLGRATTLTASVPVNLRQFFSSTSARNFFATIRVGHRYGREADDIDAICRDLDDQFTPSATREALEQKLRRLIRLERLAPLRIFPSPLKDVILRLINWGNNRGLTVAVSNLGLVRLPEASESQVGRMMFHTVAVRPQFCAVTHAGRLTISFTSPFIQTGHVKEFVRLLTREGVDVTVAVSRVTEAELGLVGLRGEHHRRPNAEGRSHRRRLTGRGAHRSRVGGGVHR</sequence>
<protein>
    <recommendedName>
        <fullName evidence="4">Alcohol acetyltransferase</fullName>
    </recommendedName>
</protein>
<dbReference type="SUPFAM" id="SSF52777">
    <property type="entry name" value="CoA-dependent acyltransferases"/>
    <property type="match status" value="1"/>
</dbReference>
<dbReference type="RefSeq" id="WP_071161755.1">
    <property type="nucleotide sequence ID" value="NZ_JAKDOF010000066.1"/>
</dbReference>
<dbReference type="Gene3D" id="3.30.559.10">
    <property type="entry name" value="Chloramphenicol acetyltransferase-like domain"/>
    <property type="match status" value="1"/>
</dbReference>
<dbReference type="STRING" id="1122997.GCA_000425285_02330"/>
<evidence type="ECO:0000313" key="3">
    <source>
        <dbReference type="Proteomes" id="UP000277858"/>
    </source>
</evidence>
<proteinExistence type="predicted"/>
<dbReference type="Proteomes" id="UP000277858">
    <property type="component" value="Chromosome"/>
</dbReference>
<accession>A0A448NVG6</accession>
<dbReference type="InterPro" id="IPR023213">
    <property type="entry name" value="CAT-like_dom_sf"/>
</dbReference>